<comment type="caution">
    <text evidence="2">The sequence shown here is derived from an EMBL/GenBank/DDBJ whole genome shotgun (WGS) entry which is preliminary data.</text>
</comment>
<feature type="compositionally biased region" description="Gly residues" evidence="1">
    <location>
        <begin position="93"/>
        <end position="103"/>
    </location>
</feature>
<organism evidence="2 3">
    <name type="scientific">Moniliophthora roreri</name>
    <name type="common">Frosty pod rot fungus</name>
    <name type="synonym">Monilia roreri</name>
    <dbReference type="NCBI Taxonomy" id="221103"/>
    <lineage>
        <taxon>Eukaryota</taxon>
        <taxon>Fungi</taxon>
        <taxon>Dikarya</taxon>
        <taxon>Basidiomycota</taxon>
        <taxon>Agaricomycotina</taxon>
        <taxon>Agaricomycetes</taxon>
        <taxon>Agaricomycetidae</taxon>
        <taxon>Agaricales</taxon>
        <taxon>Marasmiineae</taxon>
        <taxon>Marasmiaceae</taxon>
        <taxon>Moniliophthora</taxon>
    </lineage>
</organism>
<feature type="compositionally biased region" description="Polar residues" evidence="1">
    <location>
        <begin position="1"/>
        <end position="15"/>
    </location>
</feature>
<protein>
    <submittedName>
        <fullName evidence="2">Uncharacterized protein</fullName>
    </submittedName>
</protein>
<evidence type="ECO:0000256" key="1">
    <source>
        <dbReference type="SAM" id="MobiDB-lite"/>
    </source>
</evidence>
<evidence type="ECO:0000313" key="2">
    <source>
        <dbReference type="EMBL" id="KTB36533.1"/>
    </source>
</evidence>
<proteinExistence type="predicted"/>
<evidence type="ECO:0000313" key="3">
    <source>
        <dbReference type="Proteomes" id="UP000054988"/>
    </source>
</evidence>
<feature type="compositionally biased region" description="Basic and acidic residues" evidence="1">
    <location>
        <begin position="59"/>
        <end position="76"/>
    </location>
</feature>
<dbReference type="Proteomes" id="UP000054988">
    <property type="component" value="Unassembled WGS sequence"/>
</dbReference>
<sequence length="145" mass="15001">MFGSNRYSGQPSLFSRFNLPLNLEAPDGPGDTSQQAGPLDKEDDKEHSVAGSIPPRQPAPDRDGDKEGGDRDDRVPSDGPGDGSGNDPPPPGGGGGGSSGGGRGRCDPGRSSHAKSKLKEPDAYDGSNPKLLKPWLASLALHFND</sequence>
<accession>A0A0W0FJT7</accession>
<feature type="region of interest" description="Disordered" evidence="1">
    <location>
        <begin position="1"/>
        <end position="130"/>
    </location>
</feature>
<dbReference type="EMBL" id="LATX01001892">
    <property type="protein sequence ID" value="KTB36533.1"/>
    <property type="molecule type" value="Genomic_DNA"/>
</dbReference>
<gene>
    <name evidence="2" type="ORF">WG66_10744</name>
</gene>
<dbReference type="eggNOG" id="ENOG502S3G3">
    <property type="taxonomic scope" value="Eukaryota"/>
</dbReference>
<feature type="compositionally biased region" description="Basic and acidic residues" evidence="1">
    <location>
        <begin position="39"/>
        <end position="48"/>
    </location>
</feature>
<reference evidence="2 3" key="1">
    <citation type="submission" date="2015-12" db="EMBL/GenBank/DDBJ databases">
        <title>Draft genome sequence of Moniliophthora roreri, the causal agent of frosty pod rot of cacao.</title>
        <authorList>
            <person name="Aime M.C."/>
            <person name="Diaz-Valderrama J.R."/>
            <person name="Kijpornyongpan T."/>
            <person name="Phillips-Mora W."/>
        </authorList>
    </citation>
    <scope>NUCLEOTIDE SEQUENCE [LARGE SCALE GENOMIC DNA]</scope>
    <source>
        <strain evidence="2 3">MCA 2952</strain>
    </source>
</reference>
<dbReference type="AlphaFoldDB" id="A0A0W0FJT7"/>
<name>A0A0W0FJT7_MONRR</name>